<proteinExistence type="predicted"/>
<dbReference type="EMBL" id="BNBD01000026">
    <property type="protein sequence ID" value="GHF74096.1"/>
    <property type="molecule type" value="Genomic_DNA"/>
</dbReference>
<dbReference type="RefSeq" id="WP_229891806.1">
    <property type="nucleotide sequence ID" value="NZ_BNBD01000026.1"/>
</dbReference>
<sequence length="84" mass="9224">MAYDPQIARVQSAAAQLTALTGAEPRIVREPGAVRIEADVTARLTRRWTRLVAVLELGTTYGLTDTETGQIAWLRFELGKGTRP</sequence>
<evidence type="ECO:0000313" key="1">
    <source>
        <dbReference type="EMBL" id="GHF74096.1"/>
    </source>
</evidence>
<reference evidence="1" key="1">
    <citation type="journal article" date="2014" name="Int. J. Syst. Evol. Microbiol.">
        <title>Complete genome sequence of Corynebacterium casei LMG S-19264T (=DSM 44701T), isolated from a smear-ripened cheese.</title>
        <authorList>
            <consortium name="US DOE Joint Genome Institute (JGI-PGF)"/>
            <person name="Walter F."/>
            <person name="Albersmeier A."/>
            <person name="Kalinowski J."/>
            <person name="Ruckert C."/>
        </authorList>
    </citation>
    <scope>NUCLEOTIDE SEQUENCE</scope>
    <source>
        <strain evidence="1">JCM 4059</strain>
    </source>
</reference>
<protein>
    <submittedName>
        <fullName evidence="1">Uncharacterized protein</fullName>
    </submittedName>
</protein>
<keyword evidence="2" id="KW-1185">Reference proteome</keyword>
<dbReference type="AlphaFoldDB" id="A0A919BAL5"/>
<evidence type="ECO:0000313" key="2">
    <source>
        <dbReference type="Proteomes" id="UP000638313"/>
    </source>
</evidence>
<dbReference type="Proteomes" id="UP000638313">
    <property type="component" value="Unassembled WGS sequence"/>
</dbReference>
<gene>
    <name evidence="1" type="ORF">GCM10010218_64030</name>
</gene>
<accession>A0A919BAL5</accession>
<comment type="caution">
    <text evidence="1">The sequence shown here is derived from an EMBL/GenBank/DDBJ whole genome shotgun (WGS) entry which is preliminary data.</text>
</comment>
<organism evidence="1 2">
    <name type="scientific">Streptomyces mashuensis</name>
    <dbReference type="NCBI Taxonomy" id="33904"/>
    <lineage>
        <taxon>Bacteria</taxon>
        <taxon>Bacillati</taxon>
        <taxon>Actinomycetota</taxon>
        <taxon>Actinomycetes</taxon>
        <taxon>Kitasatosporales</taxon>
        <taxon>Streptomycetaceae</taxon>
        <taxon>Streptomyces</taxon>
    </lineage>
</organism>
<name>A0A919BAL5_9ACTN</name>
<reference evidence="1" key="2">
    <citation type="submission" date="2020-09" db="EMBL/GenBank/DDBJ databases">
        <authorList>
            <person name="Sun Q."/>
            <person name="Ohkuma M."/>
        </authorList>
    </citation>
    <scope>NUCLEOTIDE SEQUENCE</scope>
    <source>
        <strain evidence="1">JCM 4059</strain>
    </source>
</reference>